<dbReference type="Proteomes" id="UP000311919">
    <property type="component" value="Unassembled WGS sequence"/>
</dbReference>
<dbReference type="AlphaFoldDB" id="A0A4Z2CNA4"/>
<proteinExistence type="predicted"/>
<reference evidence="2 3" key="1">
    <citation type="submission" date="2019-03" db="EMBL/GenBank/DDBJ databases">
        <title>An improved genome assembly of the fluke Schistosoma japonicum.</title>
        <authorList>
            <person name="Hu W."/>
            <person name="Luo F."/>
            <person name="Yin M."/>
            <person name="Mo X."/>
            <person name="Sun C."/>
            <person name="Wu Q."/>
            <person name="Zhu B."/>
            <person name="Xiang M."/>
            <person name="Wang J."/>
            <person name="Wang Y."/>
            <person name="Zhang T."/>
            <person name="Xu B."/>
            <person name="Zheng H."/>
            <person name="Feng Z."/>
        </authorList>
    </citation>
    <scope>NUCLEOTIDE SEQUENCE [LARGE SCALE GENOMIC DNA]</scope>
    <source>
        <strain evidence="2">HuSjv2</strain>
        <tissue evidence="2">Worms</tissue>
    </source>
</reference>
<evidence type="ECO:0000313" key="2">
    <source>
        <dbReference type="EMBL" id="TNN05706.1"/>
    </source>
</evidence>
<keyword evidence="3" id="KW-1185">Reference proteome</keyword>
<organism evidence="2 3">
    <name type="scientific">Schistosoma japonicum</name>
    <name type="common">Blood fluke</name>
    <dbReference type="NCBI Taxonomy" id="6182"/>
    <lineage>
        <taxon>Eukaryota</taxon>
        <taxon>Metazoa</taxon>
        <taxon>Spiralia</taxon>
        <taxon>Lophotrochozoa</taxon>
        <taxon>Platyhelminthes</taxon>
        <taxon>Trematoda</taxon>
        <taxon>Digenea</taxon>
        <taxon>Strigeidida</taxon>
        <taxon>Schistosomatoidea</taxon>
        <taxon>Schistosomatidae</taxon>
        <taxon>Schistosoma</taxon>
    </lineage>
</organism>
<feature type="compositionally biased region" description="Low complexity" evidence="1">
    <location>
        <begin position="64"/>
        <end position="80"/>
    </location>
</feature>
<evidence type="ECO:0000256" key="1">
    <source>
        <dbReference type="SAM" id="MobiDB-lite"/>
    </source>
</evidence>
<sequence length="232" mass="25029">MKITCLDASKDAGFLTRINKKYGASTYRARHRRRNWSSHTSRLSPCVEESSKVDRMVTNSLNGSPERLSSNPPSLESSNSCSVGSCYGVSSPFIRLSMPPGPPTSPVPSPPPTPVTLGPIVEVSASSVAECRQSDRVPNLPAALRSRFRRRRNAICDSSALGQGLKDFFSSYVVSNLTDSMTSSLSLESSSARSMFRSSLHSNVGSTVSNLAQIDRVTSLCMIDSESQSESL</sequence>
<accession>A0A4Z2CNA4</accession>
<comment type="caution">
    <text evidence="2">The sequence shown here is derived from an EMBL/GenBank/DDBJ whole genome shotgun (WGS) entry which is preliminary data.</text>
</comment>
<name>A0A4Z2CNA4_SCHJA</name>
<gene>
    <name evidence="2" type="ORF">EWB00_009001</name>
</gene>
<evidence type="ECO:0000313" key="3">
    <source>
        <dbReference type="Proteomes" id="UP000311919"/>
    </source>
</evidence>
<feature type="region of interest" description="Disordered" evidence="1">
    <location>
        <begin position="33"/>
        <end position="80"/>
    </location>
</feature>
<protein>
    <submittedName>
        <fullName evidence="2">Uncharacterized protein</fullName>
    </submittedName>
</protein>
<dbReference type="OrthoDB" id="6264690at2759"/>
<dbReference type="EMBL" id="SKCS01000508">
    <property type="protein sequence ID" value="TNN05706.1"/>
    <property type="molecule type" value="Genomic_DNA"/>
</dbReference>